<dbReference type="Proteomes" id="UP000019478">
    <property type="component" value="Unassembled WGS sequence"/>
</dbReference>
<organism evidence="2 3">
    <name type="scientific">Capronia epimyces CBS 606.96</name>
    <dbReference type="NCBI Taxonomy" id="1182542"/>
    <lineage>
        <taxon>Eukaryota</taxon>
        <taxon>Fungi</taxon>
        <taxon>Dikarya</taxon>
        <taxon>Ascomycota</taxon>
        <taxon>Pezizomycotina</taxon>
        <taxon>Eurotiomycetes</taxon>
        <taxon>Chaetothyriomycetidae</taxon>
        <taxon>Chaetothyriales</taxon>
        <taxon>Herpotrichiellaceae</taxon>
        <taxon>Capronia</taxon>
    </lineage>
</organism>
<accession>W9YJ21</accession>
<protein>
    <recommendedName>
        <fullName evidence="1">Heterokaryon incompatibility domain-containing protein</fullName>
    </recommendedName>
</protein>
<evidence type="ECO:0000313" key="2">
    <source>
        <dbReference type="EMBL" id="EXJ82289.1"/>
    </source>
</evidence>
<dbReference type="HOGENOM" id="CLU_004184_7_0_1"/>
<dbReference type="PANTHER" id="PTHR24148">
    <property type="entry name" value="ANKYRIN REPEAT DOMAIN-CONTAINING PROTEIN 39 HOMOLOG-RELATED"/>
    <property type="match status" value="1"/>
</dbReference>
<keyword evidence="3" id="KW-1185">Reference proteome</keyword>
<reference evidence="2 3" key="1">
    <citation type="submission" date="2013-03" db="EMBL/GenBank/DDBJ databases">
        <title>The Genome Sequence of Capronia epimyces CBS 606.96.</title>
        <authorList>
            <consortium name="The Broad Institute Genomics Platform"/>
            <person name="Cuomo C."/>
            <person name="de Hoog S."/>
            <person name="Gorbushina A."/>
            <person name="Walker B."/>
            <person name="Young S.K."/>
            <person name="Zeng Q."/>
            <person name="Gargeya S."/>
            <person name="Fitzgerald M."/>
            <person name="Haas B."/>
            <person name="Abouelleil A."/>
            <person name="Allen A.W."/>
            <person name="Alvarado L."/>
            <person name="Arachchi H.M."/>
            <person name="Berlin A.M."/>
            <person name="Chapman S.B."/>
            <person name="Gainer-Dewar J."/>
            <person name="Goldberg J."/>
            <person name="Griggs A."/>
            <person name="Gujja S."/>
            <person name="Hansen M."/>
            <person name="Howarth C."/>
            <person name="Imamovic A."/>
            <person name="Ireland A."/>
            <person name="Larimer J."/>
            <person name="McCowan C."/>
            <person name="Murphy C."/>
            <person name="Pearson M."/>
            <person name="Poon T.W."/>
            <person name="Priest M."/>
            <person name="Roberts A."/>
            <person name="Saif S."/>
            <person name="Shea T."/>
            <person name="Sisk P."/>
            <person name="Sykes S."/>
            <person name="Wortman J."/>
            <person name="Nusbaum C."/>
            <person name="Birren B."/>
        </authorList>
    </citation>
    <scope>NUCLEOTIDE SEQUENCE [LARGE SCALE GENOMIC DNA]</scope>
    <source>
        <strain evidence="2 3">CBS 606.96</strain>
    </source>
</reference>
<dbReference type="AlphaFoldDB" id="W9YJ21"/>
<dbReference type="STRING" id="1182542.W9YJ21"/>
<dbReference type="InterPro" id="IPR052895">
    <property type="entry name" value="HetReg/Transcr_Mod"/>
</dbReference>
<evidence type="ECO:0000313" key="3">
    <source>
        <dbReference type="Proteomes" id="UP000019478"/>
    </source>
</evidence>
<dbReference type="GeneID" id="19170212"/>
<dbReference type="PANTHER" id="PTHR24148:SF73">
    <property type="entry name" value="HET DOMAIN PROTEIN (AFU_ORTHOLOGUE AFUA_8G01020)"/>
    <property type="match status" value="1"/>
</dbReference>
<feature type="domain" description="Heterokaryon incompatibility" evidence="1">
    <location>
        <begin position="59"/>
        <end position="174"/>
    </location>
</feature>
<dbReference type="OrthoDB" id="4106239at2759"/>
<comment type="caution">
    <text evidence="2">The sequence shown here is derived from an EMBL/GenBank/DDBJ whole genome shotgun (WGS) entry which is preliminary data.</text>
</comment>
<dbReference type="InterPro" id="IPR010730">
    <property type="entry name" value="HET"/>
</dbReference>
<gene>
    <name evidence="2" type="ORF">A1O3_06102</name>
</gene>
<evidence type="ECO:0000259" key="1">
    <source>
        <dbReference type="Pfam" id="PF06985"/>
    </source>
</evidence>
<dbReference type="RefSeq" id="XP_007734412.1">
    <property type="nucleotide sequence ID" value="XM_007736222.1"/>
</dbReference>
<sequence length="646" mass="73813">MSLPSNAQELPDTDIFPPLHHPNEIRVVTLQPADHIDSIPVCTLKTTSLESRPVFQAISWYVPENLYDALRYIRRRDKSIVLWVDALCINQGLDPAALDERAKQIRLMRYIYTFASHIIIWLGRPPADLPDWMLAELEKGDWVDGVIKNRASARKILHVVIDNPWWTRLWVIQESRLPERASLQLGRVSIPFRSFLDDLRALSLSHVPISSGDDEAKMQAHLALYDAVFKMGSTQWRQLPGEDTDLDDKYLGVQFDFFCNLLAKCRHQLTTDPRDKVYGLLGLVDDCVGRIIGPDYSEDVTKAYTRAMGLIFQYSNSLDLLSLANMRHPHASALDLPSWVPDWTTQFSPEERVTELKYESLVADGFPSKGLAPLLQYGKTLQTKGTIDDRIEVVGDRMPYTRGFMQWSECMREAWDVKLRKVPGLGKHIWSPREIPPADPNPDNPYPNPRVKLRGIMLDQVSLHEARPAANGTRPPPYDNRRTLYEAYWRTLFLGDNAIFADDNGGEVEIWKDWAAVLRCATDCVTKNASVPAEILDQLQTTTWNRRCFMTKGGFFGNTWDAAPGDRVATLLGARLPVVLRRVPGIRERYRFISECYVAGHAWTWTSHSSKLRTAWNATASLWRRDSAMPVRKPPKRKVREAIDWV</sequence>
<proteinExistence type="predicted"/>
<dbReference type="EMBL" id="AMGY01000005">
    <property type="protein sequence ID" value="EXJ82289.1"/>
    <property type="molecule type" value="Genomic_DNA"/>
</dbReference>
<name>W9YJ21_9EURO</name>
<dbReference type="Pfam" id="PF06985">
    <property type="entry name" value="HET"/>
    <property type="match status" value="1"/>
</dbReference>